<accession>A0ABP0L118</accession>
<dbReference type="Proteomes" id="UP001642464">
    <property type="component" value="Unassembled WGS sequence"/>
</dbReference>
<keyword evidence="3" id="KW-1185">Reference proteome</keyword>
<evidence type="ECO:0000256" key="1">
    <source>
        <dbReference type="SAM" id="MobiDB-lite"/>
    </source>
</evidence>
<comment type="caution">
    <text evidence="2">The sequence shown here is derived from an EMBL/GenBank/DDBJ whole genome shotgun (WGS) entry which is preliminary data.</text>
</comment>
<feature type="region of interest" description="Disordered" evidence="1">
    <location>
        <begin position="1"/>
        <end position="71"/>
    </location>
</feature>
<name>A0ABP0L118_9DINO</name>
<evidence type="ECO:0000313" key="2">
    <source>
        <dbReference type="EMBL" id="CAK9032862.1"/>
    </source>
</evidence>
<organism evidence="2 3">
    <name type="scientific">Durusdinium trenchii</name>
    <dbReference type="NCBI Taxonomy" id="1381693"/>
    <lineage>
        <taxon>Eukaryota</taxon>
        <taxon>Sar</taxon>
        <taxon>Alveolata</taxon>
        <taxon>Dinophyceae</taxon>
        <taxon>Suessiales</taxon>
        <taxon>Symbiodiniaceae</taxon>
        <taxon>Durusdinium</taxon>
    </lineage>
</organism>
<protein>
    <submittedName>
        <fullName evidence="2">Nipped-B-like protein B</fullName>
    </submittedName>
</protein>
<evidence type="ECO:0000313" key="3">
    <source>
        <dbReference type="Proteomes" id="UP001642464"/>
    </source>
</evidence>
<dbReference type="EMBL" id="CAXAMM010014058">
    <property type="protein sequence ID" value="CAK9032862.1"/>
    <property type="molecule type" value="Genomic_DNA"/>
</dbReference>
<reference evidence="2 3" key="1">
    <citation type="submission" date="2024-02" db="EMBL/GenBank/DDBJ databases">
        <authorList>
            <person name="Chen Y."/>
            <person name="Shah S."/>
            <person name="Dougan E. K."/>
            <person name="Thang M."/>
            <person name="Chan C."/>
        </authorList>
    </citation>
    <scope>NUCLEOTIDE SEQUENCE [LARGE SCALE GENOMIC DNA]</scope>
</reference>
<feature type="compositionally biased region" description="Low complexity" evidence="1">
    <location>
        <begin position="35"/>
        <end position="53"/>
    </location>
</feature>
<gene>
    <name evidence="2" type="ORF">SCF082_LOCUS20236</name>
</gene>
<proteinExistence type="predicted"/>
<sequence>MGRRPAAEELGWSGARPEAVQEGGEAFPLAPPNAADPSSVSARSRSIRSAPGSDNGRVGVANRDQAEGASPHCQNQALQLFDLKIQTAFSSITGLHLTGSSWAGLGLCRSWGAEQLVDPAYVAAVVVDPACTQATAALNANLLHPLAPGAALSLKQKALGKPTLLRSEAEPGARAFLAATQNRRPADIFLPSLHGSPAALDLAITAPQRQDVVVQGAAAALAAATAYAASKAACLNTAHLCSQQGVQFVPLVAESTGAWERAASQLLLQIACSAAARTGDDSATLHSDLLQELSVIIRSHRARAAPRRRAELVG</sequence>